<proteinExistence type="predicted"/>
<dbReference type="AlphaFoldDB" id="A0A419XAP1"/>
<dbReference type="OrthoDB" id="894278at2"/>
<gene>
    <name evidence="2" type="ORF">BXY64_1820</name>
</gene>
<keyword evidence="1" id="KW-0812">Transmembrane</keyword>
<accession>A0A419XAP1</accession>
<evidence type="ECO:0000313" key="3">
    <source>
        <dbReference type="Proteomes" id="UP000284531"/>
    </source>
</evidence>
<comment type="caution">
    <text evidence="2">The sequence shown here is derived from an EMBL/GenBank/DDBJ whole genome shotgun (WGS) entry which is preliminary data.</text>
</comment>
<reference evidence="2 3" key="1">
    <citation type="submission" date="2018-09" db="EMBL/GenBank/DDBJ databases">
        <title>Genomic Encyclopedia of Archaeal and Bacterial Type Strains, Phase II (KMG-II): from individual species to whole genera.</title>
        <authorList>
            <person name="Goeker M."/>
        </authorList>
    </citation>
    <scope>NUCLEOTIDE SEQUENCE [LARGE SCALE GENOMIC DNA]</scope>
    <source>
        <strain evidence="2 3">DSM 21950</strain>
    </source>
</reference>
<name>A0A419XAP1_9BACT</name>
<feature type="transmembrane region" description="Helical" evidence="1">
    <location>
        <begin position="72"/>
        <end position="89"/>
    </location>
</feature>
<dbReference type="RefSeq" id="WP_120239535.1">
    <property type="nucleotide sequence ID" value="NZ_RAPQ01000008.1"/>
</dbReference>
<keyword evidence="1" id="KW-1133">Transmembrane helix</keyword>
<evidence type="ECO:0000256" key="1">
    <source>
        <dbReference type="SAM" id="Phobius"/>
    </source>
</evidence>
<keyword evidence="3" id="KW-1185">Reference proteome</keyword>
<organism evidence="2 3">
    <name type="scientific">Marinifilum flexuosum</name>
    <dbReference type="NCBI Taxonomy" id="1117708"/>
    <lineage>
        <taxon>Bacteria</taxon>
        <taxon>Pseudomonadati</taxon>
        <taxon>Bacteroidota</taxon>
        <taxon>Bacteroidia</taxon>
        <taxon>Marinilabiliales</taxon>
        <taxon>Marinifilaceae</taxon>
    </lineage>
</organism>
<feature type="transmembrane region" description="Helical" evidence="1">
    <location>
        <begin position="110"/>
        <end position="126"/>
    </location>
</feature>
<sequence length="158" mass="18967">MKTYFPYYFKRIGILFVFVAFILSFIGNIDDCRRGFYEGWNDARKGIEYEEVQETQGDFLKPYFTKEEAKPWITGSLVLSILGFTLYLFSKEKIEDEFYQQIRSKSLIQALFVTWIFTGLVYWLGPEYDLDGFYILQLHLLFFTLVYAYNRKWKFGTE</sequence>
<dbReference type="Proteomes" id="UP000284531">
    <property type="component" value="Unassembled WGS sequence"/>
</dbReference>
<evidence type="ECO:0000313" key="2">
    <source>
        <dbReference type="EMBL" id="RKE04792.1"/>
    </source>
</evidence>
<protein>
    <submittedName>
        <fullName evidence="2">Uncharacterized protein</fullName>
    </submittedName>
</protein>
<keyword evidence="1" id="KW-0472">Membrane</keyword>
<feature type="transmembrane region" description="Helical" evidence="1">
    <location>
        <begin position="132"/>
        <end position="149"/>
    </location>
</feature>
<feature type="transmembrane region" description="Helical" evidence="1">
    <location>
        <begin position="12"/>
        <end position="29"/>
    </location>
</feature>
<dbReference type="EMBL" id="RAPQ01000008">
    <property type="protein sequence ID" value="RKE04792.1"/>
    <property type="molecule type" value="Genomic_DNA"/>
</dbReference>